<dbReference type="SUPFAM" id="SSF53474">
    <property type="entry name" value="alpha/beta-Hydrolases"/>
    <property type="match status" value="1"/>
</dbReference>
<keyword evidence="1 2" id="KW-0808">Transferase</keyword>
<gene>
    <name evidence="2" type="primary">metXA</name>
    <name evidence="4" type="ORF">P8V03_13130</name>
</gene>
<feature type="binding site" evidence="2">
    <location>
        <position position="353"/>
    </location>
    <ligand>
        <name>substrate</name>
    </ligand>
</feature>
<dbReference type="GO" id="GO:0004414">
    <property type="term" value="F:homoserine O-acetyltransferase activity"/>
    <property type="evidence" value="ECO:0007669"/>
    <property type="project" value="UniProtKB-EC"/>
</dbReference>
<dbReference type="NCBIfam" id="NF001209">
    <property type="entry name" value="PRK00175.1"/>
    <property type="match status" value="1"/>
</dbReference>
<feature type="active site" evidence="2">
    <location>
        <position position="352"/>
    </location>
</feature>
<comment type="caution">
    <text evidence="2">Lacks conserved residue(s) required for the propagation of feature annotation.</text>
</comment>
<evidence type="ECO:0000256" key="1">
    <source>
        <dbReference type="ARBA" id="ARBA00022679"/>
    </source>
</evidence>
<dbReference type="PIRSF" id="PIRSF000443">
    <property type="entry name" value="Homoser_Ac_trans"/>
    <property type="match status" value="1"/>
</dbReference>
<organism evidence="4 5">
    <name type="scientific">Clostridium tanneri</name>
    <dbReference type="NCBI Taxonomy" id="3037988"/>
    <lineage>
        <taxon>Bacteria</taxon>
        <taxon>Bacillati</taxon>
        <taxon>Bacillota</taxon>
        <taxon>Clostridia</taxon>
        <taxon>Eubacteriales</taxon>
        <taxon>Clostridiaceae</taxon>
        <taxon>Clostridium</taxon>
    </lineage>
</organism>
<comment type="similarity">
    <text evidence="2">Belongs to the AB hydrolase superfamily. MetX family.</text>
</comment>
<dbReference type="Gene3D" id="1.10.1740.110">
    <property type="match status" value="1"/>
</dbReference>
<keyword evidence="2 4" id="KW-0012">Acyltransferase</keyword>
<comment type="caution">
    <text evidence="4">The sequence shown here is derived from an EMBL/GenBank/DDBJ whole genome shotgun (WGS) entry which is preliminary data.</text>
</comment>
<keyword evidence="2" id="KW-0486">Methionine biosynthesis</keyword>
<dbReference type="NCBIfam" id="TIGR01392">
    <property type="entry name" value="homoserO_Ac_trn"/>
    <property type="match status" value="1"/>
</dbReference>
<reference evidence="4 5" key="1">
    <citation type="submission" date="2023-04" db="EMBL/GenBank/DDBJ databases">
        <title>Clostridium tannerae sp. nov., isolated from the fecal material of an alpaca.</title>
        <authorList>
            <person name="Miller S."/>
            <person name="Hendry M."/>
            <person name="King J."/>
            <person name="Sankaranarayanan K."/>
            <person name="Lawson P.A."/>
        </authorList>
    </citation>
    <scope>NUCLEOTIDE SEQUENCE [LARGE SCALE GENOMIC DNA]</scope>
    <source>
        <strain evidence="4 5">A1-XYC3</strain>
    </source>
</reference>
<comment type="subcellular location">
    <subcellularLocation>
        <location evidence="2">Cytoplasm</location>
    </subcellularLocation>
</comment>
<keyword evidence="2" id="KW-0028">Amino-acid biosynthesis</keyword>
<dbReference type="PANTHER" id="PTHR32268">
    <property type="entry name" value="HOMOSERINE O-ACETYLTRANSFERASE"/>
    <property type="match status" value="1"/>
</dbReference>
<protein>
    <recommendedName>
        <fullName evidence="2">Homoserine O-acetyltransferase</fullName>
        <shortName evidence="2">HAT</shortName>
        <ecNumber evidence="2">2.3.1.31</ecNumber>
    </recommendedName>
    <alternativeName>
        <fullName evidence="2">Homoserine transacetylase</fullName>
        <shortName evidence="2">HTA</shortName>
    </alternativeName>
</protein>
<evidence type="ECO:0000313" key="4">
    <source>
        <dbReference type="EMBL" id="MDW8802094.1"/>
    </source>
</evidence>
<dbReference type="InterPro" id="IPR029058">
    <property type="entry name" value="AB_hydrolase_fold"/>
</dbReference>
<feature type="active site" description="Nucleophile" evidence="2">
    <location>
        <position position="154"/>
    </location>
</feature>
<comment type="catalytic activity">
    <reaction evidence="2">
        <text>L-homoserine + acetyl-CoA = O-acetyl-L-homoserine + CoA</text>
        <dbReference type="Rhea" id="RHEA:13701"/>
        <dbReference type="ChEBI" id="CHEBI:57287"/>
        <dbReference type="ChEBI" id="CHEBI:57288"/>
        <dbReference type="ChEBI" id="CHEBI:57476"/>
        <dbReference type="ChEBI" id="CHEBI:57716"/>
        <dbReference type="EC" id="2.3.1.31"/>
    </reaction>
</comment>
<evidence type="ECO:0000259" key="3">
    <source>
        <dbReference type="Pfam" id="PF00561"/>
    </source>
</evidence>
<dbReference type="EMBL" id="JARUJP010000015">
    <property type="protein sequence ID" value="MDW8802094.1"/>
    <property type="molecule type" value="Genomic_DNA"/>
</dbReference>
<feature type="binding site" evidence="2">
    <location>
        <position position="223"/>
    </location>
    <ligand>
        <name>substrate</name>
    </ligand>
</feature>
<dbReference type="HAMAP" id="MF_00296">
    <property type="entry name" value="MetX_acyltransf"/>
    <property type="match status" value="1"/>
</dbReference>
<evidence type="ECO:0000256" key="2">
    <source>
        <dbReference type="HAMAP-Rule" id="MF_00296"/>
    </source>
</evidence>
<name>A0ABU4JVY9_9CLOT</name>
<dbReference type="Gene3D" id="3.40.50.1820">
    <property type="entry name" value="alpha/beta hydrolase"/>
    <property type="match status" value="1"/>
</dbReference>
<dbReference type="RefSeq" id="WP_318798449.1">
    <property type="nucleotide sequence ID" value="NZ_JARUJP010000015.1"/>
</dbReference>
<keyword evidence="5" id="KW-1185">Reference proteome</keyword>
<proteinExistence type="inferred from homology"/>
<feature type="active site" evidence="2">
    <location>
        <position position="319"/>
    </location>
</feature>
<comment type="function">
    <text evidence="2">Transfers an acetyl group from acetyl-CoA to L-homoserine, forming acetyl-L-homoserine.</text>
</comment>
<dbReference type="Pfam" id="PF00561">
    <property type="entry name" value="Abhydrolase_1"/>
    <property type="match status" value="1"/>
</dbReference>
<dbReference type="InterPro" id="IPR008220">
    <property type="entry name" value="HAT_MetX-like"/>
</dbReference>
<dbReference type="Proteomes" id="UP001281656">
    <property type="component" value="Unassembled WGS sequence"/>
</dbReference>
<keyword evidence="2" id="KW-0963">Cytoplasm</keyword>
<evidence type="ECO:0000313" key="5">
    <source>
        <dbReference type="Proteomes" id="UP001281656"/>
    </source>
</evidence>
<feature type="domain" description="AB hydrolase-1" evidence="3">
    <location>
        <begin position="52"/>
        <end position="359"/>
    </location>
</feature>
<sequence length="387" mass="43886">MNEFNYRKEGFKEYLTFSKKKDFLLESEKNFGPITLCFETYGKLNEDKSNCILITHALTGDSHPARHAPEDTEGWWEDFVGADKIFDTNKYFIICSNILGGCSGSTGPSSINPETGKAYGITFPIVTIKDMVNAQKKILDYFNINHLLAVVGGSMGGLQALQWAVSYPDFIDGVIDLASPLNLSTESIGINHIMRRAIITDPNWNKGDYYQAAVPFNGLSIARMIAMLTYQTKDLMNKKFGRKTRSNIIDFYQGFDAEFEIDSYLNYQGSKLVNRFDANTYLYITRAMDLFDLKREYGSYEAALRRIKSKFLLASISSDTLFHIGELRKSRDILSLSGVNLEYHEVQSNCGHDSFLLEPGKYEEFLKEFLDSIKSNWNNADYNAGSL</sequence>
<dbReference type="EC" id="2.3.1.31" evidence="2"/>
<dbReference type="InterPro" id="IPR000073">
    <property type="entry name" value="AB_hydrolase_1"/>
</dbReference>
<accession>A0ABU4JVY9</accession>
<dbReference type="PANTHER" id="PTHR32268:SF11">
    <property type="entry name" value="HOMOSERINE O-ACETYLTRANSFERASE"/>
    <property type="match status" value="1"/>
</dbReference>
<comment type="pathway">
    <text evidence="2">Amino-acid biosynthesis; L-methionine biosynthesis via de novo pathway; O-acetyl-L-homoserine from L-homoserine: step 1/1.</text>
</comment>
<comment type="subunit">
    <text evidence="2">Homodimer.</text>
</comment>